<dbReference type="AlphaFoldDB" id="A0AAN9KBV2"/>
<name>A0AAN9KBV2_CANGL</name>
<keyword evidence="1" id="KW-0732">Signal</keyword>
<evidence type="ECO:0000313" key="3">
    <source>
        <dbReference type="EMBL" id="KAK7313853.1"/>
    </source>
</evidence>
<dbReference type="SMART" id="SM01045">
    <property type="entry name" value="BURP"/>
    <property type="match status" value="1"/>
</dbReference>
<dbReference type="InterPro" id="IPR004873">
    <property type="entry name" value="BURP_dom"/>
</dbReference>
<evidence type="ECO:0000313" key="4">
    <source>
        <dbReference type="Proteomes" id="UP001367508"/>
    </source>
</evidence>
<dbReference type="PANTHER" id="PTHR31236:SF35">
    <property type="entry name" value="ABUNDANT PROTEIN, PUTATIVE-RELATED"/>
    <property type="match status" value="1"/>
</dbReference>
<dbReference type="Pfam" id="PF03181">
    <property type="entry name" value="BURP"/>
    <property type="match status" value="1"/>
</dbReference>
<keyword evidence="4" id="KW-1185">Reference proteome</keyword>
<sequence length="333" mass="37874">MGSDASQSAKDYWQSVWPNTAVPKPLWDLLLPYSKTHLPIKGEENKQYWTIFFEHDLHPHKLMKLGLHEHSDTQPMEVVHSNDTSDQPMGVRFWSDKSDQPMGVRFWSDKSDQPMGVRFWNDKSDQPMGVRFWSDKSDQPMGVRFWSDKSDQPMGVRFWSDKSDQPMGVRFWSDKSDQPMGVCGNPAAIGEDKYCVNSLESMMDLAISKLGKNIKVISSSFVKNQDQYVVQEVNKIGEKAVMCHRLNFENVVFYCHQINATALYMVPLEASDGTKAKALTICHHDTRGMDPDMLHDILKVKPGTVPVCHFVGNKAVAWVPNPVTTESNHPCVI</sequence>
<dbReference type="EMBL" id="JAYMYQ010000009">
    <property type="protein sequence ID" value="KAK7313853.1"/>
    <property type="molecule type" value="Genomic_DNA"/>
</dbReference>
<organism evidence="3 4">
    <name type="scientific">Canavalia gladiata</name>
    <name type="common">Sword bean</name>
    <name type="synonym">Dolichos gladiatus</name>
    <dbReference type="NCBI Taxonomy" id="3824"/>
    <lineage>
        <taxon>Eukaryota</taxon>
        <taxon>Viridiplantae</taxon>
        <taxon>Streptophyta</taxon>
        <taxon>Embryophyta</taxon>
        <taxon>Tracheophyta</taxon>
        <taxon>Spermatophyta</taxon>
        <taxon>Magnoliopsida</taxon>
        <taxon>eudicotyledons</taxon>
        <taxon>Gunneridae</taxon>
        <taxon>Pentapetalae</taxon>
        <taxon>rosids</taxon>
        <taxon>fabids</taxon>
        <taxon>Fabales</taxon>
        <taxon>Fabaceae</taxon>
        <taxon>Papilionoideae</taxon>
        <taxon>50 kb inversion clade</taxon>
        <taxon>NPAAA clade</taxon>
        <taxon>indigoferoid/millettioid clade</taxon>
        <taxon>Phaseoleae</taxon>
        <taxon>Canavalia</taxon>
    </lineage>
</organism>
<feature type="domain" description="BURP" evidence="2">
    <location>
        <begin position="119"/>
        <end position="321"/>
    </location>
</feature>
<accession>A0AAN9KBV2</accession>
<protein>
    <recommendedName>
        <fullName evidence="2">BURP domain-containing protein</fullName>
    </recommendedName>
</protein>
<reference evidence="3 4" key="1">
    <citation type="submission" date="2024-01" db="EMBL/GenBank/DDBJ databases">
        <title>The genomes of 5 underutilized Papilionoideae crops provide insights into root nodulation and disease resistanc.</title>
        <authorList>
            <person name="Jiang F."/>
        </authorList>
    </citation>
    <scope>NUCLEOTIDE SEQUENCE [LARGE SCALE GENOMIC DNA]</scope>
    <source>
        <strain evidence="3">LVBAO_FW01</strain>
        <tissue evidence="3">Leaves</tissue>
    </source>
</reference>
<evidence type="ECO:0000256" key="1">
    <source>
        <dbReference type="ARBA" id="ARBA00022729"/>
    </source>
</evidence>
<gene>
    <name evidence="3" type="ORF">VNO77_39055</name>
</gene>
<evidence type="ECO:0000259" key="2">
    <source>
        <dbReference type="PROSITE" id="PS51277"/>
    </source>
</evidence>
<dbReference type="InterPro" id="IPR044816">
    <property type="entry name" value="BURP"/>
</dbReference>
<dbReference type="PROSITE" id="PS51277">
    <property type="entry name" value="BURP"/>
    <property type="match status" value="1"/>
</dbReference>
<dbReference type="PANTHER" id="PTHR31236">
    <property type="entry name" value="BURP DOMAIN PROTEIN USPL1-LIKE"/>
    <property type="match status" value="1"/>
</dbReference>
<proteinExistence type="predicted"/>
<dbReference type="Proteomes" id="UP001367508">
    <property type="component" value="Unassembled WGS sequence"/>
</dbReference>
<comment type="caution">
    <text evidence="3">The sequence shown here is derived from an EMBL/GenBank/DDBJ whole genome shotgun (WGS) entry which is preliminary data.</text>
</comment>